<evidence type="ECO:0000256" key="2">
    <source>
        <dbReference type="SAM" id="Phobius"/>
    </source>
</evidence>
<organism evidence="3 4">
    <name type="scientific">Micromonospora maris</name>
    <dbReference type="NCBI Taxonomy" id="1003110"/>
    <lineage>
        <taxon>Bacteria</taxon>
        <taxon>Bacillati</taxon>
        <taxon>Actinomycetota</taxon>
        <taxon>Actinomycetes</taxon>
        <taxon>Micromonosporales</taxon>
        <taxon>Micromonosporaceae</taxon>
        <taxon>Micromonospora</taxon>
    </lineage>
</organism>
<dbReference type="EMBL" id="LMWI01000002">
    <property type="protein sequence ID" value="KUJ45965.1"/>
    <property type="molecule type" value="Genomic_DNA"/>
</dbReference>
<keyword evidence="2" id="KW-0472">Membrane</keyword>
<accession>A0A9X0I365</accession>
<evidence type="ECO:0000256" key="1">
    <source>
        <dbReference type="SAM" id="MobiDB-lite"/>
    </source>
</evidence>
<feature type="compositionally biased region" description="Basic and acidic residues" evidence="1">
    <location>
        <begin position="28"/>
        <end position="40"/>
    </location>
</feature>
<protein>
    <submittedName>
        <fullName evidence="3">Uncharacterized protein</fullName>
    </submittedName>
</protein>
<evidence type="ECO:0000313" key="3">
    <source>
        <dbReference type="EMBL" id="KUJ45965.1"/>
    </source>
</evidence>
<comment type="caution">
    <text evidence="3">The sequence shown here is derived from an EMBL/GenBank/DDBJ whole genome shotgun (WGS) entry which is preliminary data.</text>
</comment>
<dbReference type="Proteomes" id="UP000053246">
    <property type="component" value="Unassembled WGS sequence"/>
</dbReference>
<sequence length="227" mass="24527">MSDAHRTARQLDEGAPPLDLTDEPIELSNRDPQDDPDRPTARGRRRRVVIALLAVLALTGVGALGAWGWRIVQQKDTLIATPDTIAGLTRDDSERAVSTADYLRSGLAADIQLDTSFGAVYQDPADERRSVLFFGGTTLLWQPERDLESLFGLMSDETGAVTGLRDMTPGRLGGVMKCGTTSGEGGDFAVCGWADHGSVAIAMFPFRPVDEAAGLLRKIRETVQTRD</sequence>
<keyword evidence="4" id="KW-1185">Reference proteome</keyword>
<dbReference type="OMA" id="GWQVNTQ"/>
<dbReference type="RefSeq" id="WP_013735437.1">
    <property type="nucleotide sequence ID" value="NZ_LMWI01000002.1"/>
</dbReference>
<evidence type="ECO:0000313" key="4">
    <source>
        <dbReference type="Proteomes" id="UP000053246"/>
    </source>
</evidence>
<reference evidence="3 4" key="1">
    <citation type="submission" date="2015-10" db="EMBL/GenBank/DDBJ databases">
        <authorList>
            <person name="Ju K.-S."/>
            <person name="Doroghazi J.R."/>
            <person name="Metcalf W.W."/>
        </authorList>
    </citation>
    <scope>NUCLEOTIDE SEQUENCE [LARGE SCALE GENOMIC DNA]</scope>
    <source>
        <strain evidence="3 4">NRRL B-24793</strain>
    </source>
</reference>
<proteinExistence type="predicted"/>
<feature type="compositionally biased region" description="Basic and acidic residues" evidence="1">
    <location>
        <begin position="1"/>
        <end position="12"/>
    </location>
</feature>
<name>A0A9X0I365_9ACTN</name>
<feature type="region of interest" description="Disordered" evidence="1">
    <location>
        <begin position="1"/>
        <end position="42"/>
    </location>
</feature>
<dbReference type="AlphaFoldDB" id="A0A9X0I365"/>
<keyword evidence="2" id="KW-1133">Transmembrane helix</keyword>
<gene>
    <name evidence="3" type="ORF">ADL17_23530</name>
</gene>
<feature type="transmembrane region" description="Helical" evidence="2">
    <location>
        <begin position="48"/>
        <end position="69"/>
    </location>
</feature>
<keyword evidence="2" id="KW-0812">Transmembrane</keyword>